<accession>X7F9U9</accession>
<dbReference type="GO" id="GO:0003700">
    <property type="term" value="F:DNA-binding transcription factor activity"/>
    <property type="evidence" value="ECO:0007669"/>
    <property type="project" value="InterPro"/>
</dbReference>
<dbReference type="SMART" id="SM00342">
    <property type="entry name" value="HTH_ARAC"/>
    <property type="match status" value="1"/>
</dbReference>
<dbReference type="InterPro" id="IPR047264">
    <property type="entry name" value="Cupin_HpaA-like_N"/>
</dbReference>
<dbReference type="AlphaFoldDB" id="X7F9U9"/>
<dbReference type="STRING" id="1449351.RISW2_23725"/>
<evidence type="ECO:0000259" key="4">
    <source>
        <dbReference type="PROSITE" id="PS01124"/>
    </source>
</evidence>
<dbReference type="InterPro" id="IPR014710">
    <property type="entry name" value="RmlC-like_jellyroll"/>
</dbReference>
<dbReference type="PANTHER" id="PTHR43280:SF32">
    <property type="entry name" value="TRANSCRIPTIONAL REGULATORY PROTEIN"/>
    <property type="match status" value="1"/>
</dbReference>
<sequence>MTMGRYMDPFANLRHYSNMTPASPVPAYALYGEEQDFPDILHAERITDRAGRHDWTIAAHRHGGLHQLFVLTAGTAEMIVGAERMVLELPVAVSMPRSVVHGFRFAQGTEGHVVSLPRRACPELHDTDNPLGQALARWGLVPATGAIVALVRRIEEEHGAADPLRDTMLKALVLALATRIARGLSLPAGHAPRSRAEVHMARFDRLVREHLRDDWSIADYARALDLSPQQLSRVTHAVIGQSASRHVEARLFQEARRLLAYTRMGVAEVGYALGFNDPAYFSRAFRRHVGASPSDYRAGIDRAQGRPT</sequence>
<keyword evidence="1" id="KW-0805">Transcription regulation</keyword>
<dbReference type="Proteomes" id="UP000023430">
    <property type="component" value="Unassembled WGS sequence"/>
</dbReference>
<dbReference type="InterPro" id="IPR011051">
    <property type="entry name" value="RmlC_Cupin_sf"/>
</dbReference>
<dbReference type="CDD" id="cd06999">
    <property type="entry name" value="cupin_HpaA-like_N"/>
    <property type="match status" value="1"/>
</dbReference>
<dbReference type="PROSITE" id="PS01124">
    <property type="entry name" value="HTH_ARAC_FAMILY_2"/>
    <property type="match status" value="1"/>
</dbReference>
<organism evidence="5 6">
    <name type="scientific">Roseivivax isoporae LMG 25204</name>
    <dbReference type="NCBI Taxonomy" id="1449351"/>
    <lineage>
        <taxon>Bacteria</taxon>
        <taxon>Pseudomonadati</taxon>
        <taxon>Pseudomonadota</taxon>
        <taxon>Alphaproteobacteria</taxon>
        <taxon>Rhodobacterales</taxon>
        <taxon>Roseobacteraceae</taxon>
        <taxon>Roseivivax</taxon>
    </lineage>
</organism>
<dbReference type="SUPFAM" id="SSF46689">
    <property type="entry name" value="Homeodomain-like"/>
    <property type="match status" value="1"/>
</dbReference>
<dbReference type="InterPro" id="IPR009057">
    <property type="entry name" value="Homeodomain-like_sf"/>
</dbReference>
<dbReference type="Gene3D" id="1.10.10.60">
    <property type="entry name" value="Homeodomain-like"/>
    <property type="match status" value="1"/>
</dbReference>
<dbReference type="eggNOG" id="COG2207">
    <property type="taxonomic scope" value="Bacteria"/>
</dbReference>
<proteinExistence type="predicted"/>
<name>X7F9U9_9RHOB</name>
<keyword evidence="2" id="KW-0238">DNA-binding</keyword>
<gene>
    <name evidence="5" type="ORF">RISW2_23725</name>
</gene>
<evidence type="ECO:0000313" key="5">
    <source>
        <dbReference type="EMBL" id="ETX29550.1"/>
    </source>
</evidence>
<evidence type="ECO:0000313" key="6">
    <source>
        <dbReference type="Proteomes" id="UP000023430"/>
    </source>
</evidence>
<dbReference type="PANTHER" id="PTHR43280">
    <property type="entry name" value="ARAC-FAMILY TRANSCRIPTIONAL REGULATOR"/>
    <property type="match status" value="1"/>
</dbReference>
<dbReference type="InterPro" id="IPR018060">
    <property type="entry name" value="HTH_AraC"/>
</dbReference>
<comment type="caution">
    <text evidence="5">The sequence shown here is derived from an EMBL/GenBank/DDBJ whole genome shotgun (WGS) entry which is preliminary data.</text>
</comment>
<dbReference type="GO" id="GO:0043565">
    <property type="term" value="F:sequence-specific DNA binding"/>
    <property type="evidence" value="ECO:0007669"/>
    <property type="project" value="InterPro"/>
</dbReference>
<dbReference type="InterPro" id="IPR020449">
    <property type="entry name" value="Tscrpt_reg_AraC-type_HTH"/>
</dbReference>
<keyword evidence="6" id="KW-1185">Reference proteome</keyword>
<reference evidence="5 6" key="1">
    <citation type="submission" date="2014-01" db="EMBL/GenBank/DDBJ databases">
        <title>Roseivivax isoporae LMG 25204 Genome Sequencing.</title>
        <authorList>
            <person name="Lai Q."/>
            <person name="Li G."/>
            <person name="Shao Z."/>
        </authorList>
    </citation>
    <scope>NUCLEOTIDE SEQUENCE [LARGE SCALE GENOMIC DNA]</scope>
    <source>
        <strain evidence="5 6">LMG 25204</strain>
    </source>
</reference>
<protein>
    <recommendedName>
        <fullName evidence="4">HTH araC/xylS-type domain-containing protein</fullName>
    </recommendedName>
</protein>
<dbReference type="EMBL" id="JAME01000009">
    <property type="protein sequence ID" value="ETX29550.1"/>
    <property type="molecule type" value="Genomic_DNA"/>
</dbReference>
<dbReference type="PRINTS" id="PR00032">
    <property type="entry name" value="HTHARAC"/>
</dbReference>
<dbReference type="SUPFAM" id="SSF51182">
    <property type="entry name" value="RmlC-like cupins"/>
    <property type="match status" value="1"/>
</dbReference>
<dbReference type="Pfam" id="PF12833">
    <property type="entry name" value="HTH_18"/>
    <property type="match status" value="1"/>
</dbReference>
<feature type="domain" description="HTH araC/xylS-type" evidence="4">
    <location>
        <begin position="201"/>
        <end position="299"/>
    </location>
</feature>
<dbReference type="Gene3D" id="2.60.120.10">
    <property type="entry name" value="Jelly Rolls"/>
    <property type="match status" value="1"/>
</dbReference>
<evidence type="ECO:0000256" key="1">
    <source>
        <dbReference type="ARBA" id="ARBA00023015"/>
    </source>
</evidence>
<keyword evidence="3" id="KW-0804">Transcription</keyword>
<evidence type="ECO:0000256" key="2">
    <source>
        <dbReference type="ARBA" id="ARBA00023125"/>
    </source>
</evidence>
<evidence type="ECO:0000256" key="3">
    <source>
        <dbReference type="ARBA" id="ARBA00023163"/>
    </source>
</evidence>